<reference evidence="2 3" key="1">
    <citation type="submission" date="2017-03" db="EMBL/GenBank/DDBJ databases">
        <title>An alternative strategy for trypanosome survival in the mammalian bloodstream revealed through genome and transcriptome analysis of the ubiquitous bovine parasite Trypanosoma (Megatrypanum) theileri.</title>
        <authorList>
            <person name="Kelly S."/>
            <person name="Ivens A."/>
            <person name="Mott A."/>
            <person name="O'Neill E."/>
            <person name="Emms D."/>
            <person name="Macleod O."/>
            <person name="Voorheis P."/>
            <person name="Matthews J."/>
            <person name="Matthews K."/>
            <person name="Carrington M."/>
        </authorList>
    </citation>
    <scope>NUCLEOTIDE SEQUENCE [LARGE SCALE GENOMIC DNA]</scope>
    <source>
        <strain evidence="2">Edinburgh</strain>
    </source>
</reference>
<keyword evidence="3" id="KW-1185">Reference proteome</keyword>
<dbReference type="GeneID" id="39987997"/>
<accession>A0A1X0NQS3</accession>
<feature type="region of interest" description="Disordered" evidence="1">
    <location>
        <begin position="91"/>
        <end position="110"/>
    </location>
</feature>
<evidence type="ECO:0000313" key="3">
    <source>
        <dbReference type="Proteomes" id="UP000192257"/>
    </source>
</evidence>
<dbReference type="EMBL" id="NBCO01000028">
    <property type="protein sequence ID" value="ORC86470.1"/>
    <property type="molecule type" value="Genomic_DNA"/>
</dbReference>
<name>A0A1X0NQS3_9TRYP</name>
<gene>
    <name evidence="2" type="ORF">TM35_000281860</name>
</gene>
<dbReference type="Proteomes" id="UP000192257">
    <property type="component" value="Unassembled WGS sequence"/>
</dbReference>
<protein>
    <submittedName>
        <fullName evidence="2">Uncharacterized protein</fullName>
    </submittedName>
</protein>
<evidence type="ECO:0000256" key="1">
    <source>
        <dbReference type="SAM" id="MobiDB-lite"/>
    </source>
</evidence>
<organism evidence="2 3">
    <name type="scientific">Trypanosoma theileri</name>
    <dbReference type="NCBI Taxonomy" id="67003"/>
    <lineage>
        <taxon>Eukaryota</taxon>
        <taxon>Discoba</taxon>
        <taxon>Euglenozoa</taxon>
        <taxon>Kinetoplastea</taxon>
        <taxon>Metakinetoplastina</taxon>
        <taxon>Trypanosomatida</taxon>
        <taxon>Trypanosomatidae</taxon>
        <taxon>Trypanosoma</taxon>
    </lineage>
</organism>
<dbReference type="RefSeq" id="XP_028880536.1">
    <property type="nucleotide sequence ID" value="XM_029028217.1"/>
</dbReference>
<sequence>MRAVQSRHPAYALPSLREAKHTSHIVVVGQGVGCQQTKIPMGRNVFIVHHFSFSAFPMDFLFTPHMAVAERLNTTIAEFAFIIGKDSPCHEGNGEGSSLRNTFQTHLPQR</sequence>
<dbReference type="VEuPathDB" id="TriTrypDB:TM35_000281860"/>
<proteinExistence type="predicted"/>
<feature type="compositionally biased region" description="Polar residues" evidence="1">
    <location>
        <begin position="96"/>
        <end position="110"/>
    </location>
</feature>
<comment type="caution">
    <text evidence="2">The sequence shown here is derived from an EMBL/GenBank/DDBJ whole genome shotgun (WGS) entry which is preliminary data.</text>
</comment>
<evidence type="ECO:0000313" key="2">
    <source>
        <dbReference type="EMBL" id="ORC86470.1"/>
    </source>
</evidence>
<dbReference type="AlphaFoldDB" id="A0A1X0NQS3"/>